<gene>
    <name evidence="5" type="ORF">H8706_11145</name>
</gene>
<comment type="similarity">
    <text evidence="1">Belongs to the glycosyl hydrolase 39 family.</text>
</comment>
<comment type="caution">
    <text evidence="5">The sequence shown here is derived from an EMBL/GenBank/DDBJ whole genome shotgun (WGS) entry which is preliminary data.</text>
</comment>
<evidence type="ECO:0000256" key="2">
    <source>
        <dbReference type="ARBA" id="ARBA00022801"/>
    </source>
</evidence>
<dbReference type="InterPro" id="IPR017853">
    <property type="entry name" value="GH"/>
</dbReference>
<dbReference type="SUPFAM" id="SSF51445">
    <property type="entry name" value="(Trans)glycosidases"/>
    <property type="match status" value="1"/>
</dbReference>
<keyword evidence="6" id="KW-1185">Reference proteome</keyword>
<keyword evidence="3" id="KW-0326">Glycosidase</keyword>
<feature type="domain" description="Glycosyl hydrolases family 39 N-terminal catalytic" evidence="4">
    <location>
        <begin position="60"/>
        <end position="216"/>
    </location>
</feature>
<organism evidence="5 6">
    <name type="scientific">Qingrenia yutianensis</name>
    <dbReference type="NCBI Taxonomy" id="2763676"/>
    <lineage>
        <taxon>Bacteria</taxon>
        <taxon>Bacillati</taxon>
        <taxon>Bacillota</taxon>
        <taxon>Clostridia</taxon>
        <taxon>Eubacteriales</taxon>
        <taxon>Oscillospiraceae</taxon>
        <taxon>Qingrenia</taxon>
    </lineage>
</organism>
<dbReference type="Pfam" id="PF01229">
    <property type="entry name" value="Glyco_hydro_39"/>
    <property type="match status" value="1"/>
</dbReference>
<reference evidence="5" key="1">
    <citation type="submission" date="2020-08" db="EMBL/GenBank/DDBJ databases">
        <title>Genome public.</title>
        <authorList>
            <person name="Liu C."/>
            <person name="Sun Q."/>
        </authorList>
    </citation>
    <scope>NUCLEOTIDE SEQUENCE</scope>
    <source>
        <strain evidence="5">NSJ-50</strain>
    </source>
</reference>
<dbReference type="InterPro" id="IPR049166">
    <property type="entry name" value="GH39_cat"/>
</dbReference>
<dbReference type="InterPro" id="IPR051923">
    <property type="entry name" value="Glycosyl_Hydrolase_39"/>
</dbReference>
<protein>
    <submittedName>
        <fullName evidence="5">Beta-galactosidase</fullName>
    </submittedName>
</protein>
<dbReference type="EMBL" id="JACRTE010000028">
    <property type="protein sequence ID" value="MBC8597413.1"/>
    <property type="molecule type" value="Genomic_DNA"/>
</dbReference>
<evidence type="ECO:0000259" key="4">
    <source>
        <dbReference type="Pfam" id="PF01229"/>
    </source>
</evidence>
<evidence type="ECO:0000313" key="6">
    <source>
        <dbReference type="Proteomes" id="UP000647416"/>
    </source>
</evidence>
<proteinExistence type="inferred from homology"/>
<dbReference type="RefSeq" id="WP_262432688.1">
    <property type="nucleotide sequence ID" value="NZ_JACRTE010000028.1"/>
</dbReference>
<evidence type="ECO:0000256" key="3">
    <source>
        <dbReference type="ARBA" id="ARBA00023295"/>
    </source>
</evidence>
<evidence type="ECO:0000313" key="5">
    <source>
        <dbReference type="EMBL" id="MBC8597413.1"/>
    </source>
</evidence>
<dbReference type="AlphaFoldDB" id="A0A926FAN3"/>
<dbReference type="PANTHER" id="PTHR12631:SF10">
    <property type="entry name" value="BETA-XYLOSIDASE-LIKE PROTEIN-RELATED"/>
    <property type="match status" value="1"/>
</dbReference>
<evidence type="ECO:0000256" key="1">
    <source>
        <dbReference type="ARBA" id="ARBA00008875"/>
    </source>
</evidence>
<accession>A0A926FAN3</accession>
<dbReference type="Gene3D" id="3.20.20.80">
    <property type="entry name" value="Glycosidases"/>
    <property type="match status" value="1"/>
</dbReference>
<keyword evidence="2" id="KW-0378">Hydrolase</keyword>
<dbReference type="Proteomes" id="UP000647416">
    <property type="component" value="Unassembled WGS sequence"/>
</dbReference>
<dbReference type="GO" id="GO:0004553">
    <property type="term" value="F:hydrolase activity, hydrolyzing O-glycosyl compounds"/>
    <property type="evidence" value="ECO:0007669"/>
    <property type="project" value="TreeGrafter"/>
</dbReference>
<sequence>MERLIECGKVEIKNSSVVKKSRIGLGFEKLDRGAFHPEKAYDKVAALGLKWIRLQSGWQRTEKVKGEYDFSWLDDVLDNLISRGLIPWMCLAYGNGLYTEDARKYYGAAGCPPINSKDEIEGWCNYVTALTNHYKGKIELYEVWNEPDGIWAWKHGVNATEYGNFAISTAKAVKKGDADAKVVAGVTSGDDLAYMDDMFKTGMGDYIDYFSYHNYTWNEYDVFGRVNALRAVCNHYNPKIKLIQGESGAPSRSDGRGALRRGAWTPTRQAKLCARHTMVDLMTEVEFTSYFTTVDMAEALRGTVDDKSSYMDFGYFGILSADFDENGIAVGEYKPKPSYIALQTISSVFSEEFEVCSLPINIRHEHSERVFAEDVRERIISCGFKRENGASAFVYWHSADLMTTDFESTITLEVLPFGKQLRIVDLMDGKIYEIPEDMIEKNEGAVKLKNIPIKDTPLLLTFGDF</sequence>
<dbReference type="PANTHER" id="PTHR12631">
    <property type="entry name" value="ALPHA-L-IDURONIDASE"/>
    <property type="match status" value="1"/>
</dbReference>
<name>A0A926FAN3_9FIRM</name>